<evidence type="ECO:0000313" key="3">
    <source>
        <dbReference type="Proteomes" id="UP000266677"/>
    </source>
</evidence>
<sequence>MLTLGSVAGRLRLVLDPASDFVRRVELQQPAGAPVPWPSGTSAWLRISANGTTFYANWPATISGSIMSWHVPAADVAKVPLTSWAELWVQYPDTSAFVWLRGPVESGCEPGGVGGIVAVPGISGGAVAVPVPGPVGPAGPPGSGGSAVVVTGIAGVALSGHRAVVRGSDGRFVPADNTNPKHLGLPIGITTGAATPGSDVQVCMFGEMTEPSWSWAPGPIFLGATGALTQSVPTGPAAFVAQLAAATASSTVFVDRSPSIAL</sequence>
<name>A0A3A4KJ67_9NOCA</name>
<evidence type="ECO:0000313" key="2">
    <source>
        <dbReference type="EMBL" id="RJO72976.1"/>
    </source>
</evidence>
<organism evidence="2 3">
    <name type="scientific">Nocardia panacis</name>
    <dbReference type="NCBI Taxonomy" id="2340916"/>
    <lineage>
        <taxon>Bacteria</taxon>
        <taxon>Bacillati</taxon>
        <taxon>Actinomycetota</taxon>
        <taxon>Actinomycetes</taxon>
        <taxon>Mycobacteriales</taxon>
        <taxon>Nocardiaceae</taxon>
        <taxon>Nocardia</taxon>
    </lineage>
</organism>
<proteinExistence type="predicted"/>
<evidence type="ECO:0000259" key="1">
    <source>
        <dbReference type="Pfam" id="PF23926"/>
    </source>
</evidence>
<dbReference type="EMBL" id="QZFU01000024">
    <property type="protein sequence ID" value="RJO72976.1"/>
    <property type="molecule type" value="Genomic_DNA"/>
</dbReference>
<feature type="domain" description="LtfC/p132/Gp6 beta-sandwich" evidence="1">
    <location>
        <begin position="10"/>
        <end position="105"/>
    </location>
</feature>
<dbReference type="AlphaFoldDB" id="A0A3A4KJ67"/>
<dbReference type="InterPro" id="IPR055688">
    <property type="entry name" value="LtfC/p132/Gp6_b-sand"/>
</dbReference>
<protein>
    <recommendedName>
        <fullName evidence="1">LtfC/p132/Gp6 beta-sandwich domain-containing protein</fullName>
    </recommendedName>
</protein>
<dbReference type="Pfam" id="PF23926">
    <property type="entry name" value="LtfC"/>
    <property type="match status" value="1"/>
</dbReference>
<accession>A0A3A4KJ67</accession>
<keyword evidence="3" id="KW-1185">Reference proteome</keyword>
<gene>
    <name evidence="2" type="ORF">D5S18_22130</name>
</gene>
<reference evidence="2 3" key="1">
    <citation type="submission" date="2018-09" db="EMBL/GenBank/DDBJ databases">
        <title>YIM PH21274 draft genome.</title>
        <authorList>
            <person name="Miao C."/>
        </authorList>
    </citation>
    <scope>NUCLEOTIDE SEQUENCE [LARGE SCALE GENOMIC DNA]</scope>
    <source>
        <strain evidence="2 3">YIM PH 21724</strain>
    </source>
</reference>
<dbReference type="Proteomes" id="UP000266677">
    <property type="component" value="Unassembled WGS sequence"/>
</dbReference>
<comment type="caution">
    <text evidence="2">The sequence shown here is derived from an EMBL/GenBank/DDBJ whole genome shotgun (WGS) entry which is preliminary data.</text>
</comment>